<evidence type="ECO:0000313" key="13">
    <source>
        <dbReference type="EMBL" id="GIJ84640.1"/>
    </source>
</evidence>
<evidence type="ECO:0000256" key="5">
    <source>
        <dbReference type="ARBA" id="ARBA00022801"/>
    </source>
</evidence>
<keyword evidence="14" id="KW-1185">Reference proteome</keyword>
<organism evidence="13 14">
    <name type="scientific">Aspergillus pseudoviridinutans</name>
    <dbReference type="NCBI Taxonomy" id="1517512"/>
    <lineage>
        <taxon>Eukaryota</taxon>
        <taxon>Fungi</taxon>
        <taxon>Dikarya</taxon>
        <taxon>Ascomycota</taxon>
        <taxon>Pezizomycotina</taxon>
        <taxon>Eurotiomycetes</taxon>
        <taxon>Eurotiomycetidae</taxon>
        <taxon>Eurotiales</taxon>
        <taxon>Aspergillaceae</taxon>
        <taxon>Aspergillus</taxon>
        <taxon>Aspergillus subgen. Fumigati</taxon>
    </lineage>
</organism>
<sequence>MKVTALFSSIALGLLPYTTASPASAEHREVSRAVSVKPRALANATNGYAPVHVTCPATRPRIRSASTLSSEETSWLDVRRGKTVPALKEFFGHVEIDNFDASSYIESHSSNSSNLLNIGIAISGGGFRAMLNGAGVLKAFDSRTEGATAKGQLGGLLQSAT</sequence>
<dbReference type="OrthoDB" id="4084751at2759"/>
<dbReference type="Gene3D" id="3.40.1090.10">
    <property type="entry name" value="Cytosolic phospholipase A2 catalytic domain"/>
    <property type="match status" value="1"/>
</dbReference>
<keyword evidence="4 11" id="KW-0732">Signal</keyword>
<evidence type="ECO:0000313" key="14">
    <source>
        <dbReference type="Proteomes" id="UP001043456"/>
    </source>
</evidence>
<name>A0A9P3ETE8_9EURO</name>
<evidence type="ECO:0000256" key="4">
    <source>
        <dbReference type="ARBA" id="ARBA00022729"/>
    </source>
</evidence>
<dbReference type="Proteomes" id="UP001043456">
    <property type="component" value="Unassembled WGS sequence"/>
</dbReference>
<dbReference type="PANTHER" id="PTHR10728">
    <property type="entry name" value="CYTOSOLIC PHOSPHOLIPASE A2"/>
    <property type="match status" value="1"/>
</dbReference>
<dbReference type="PROSITE" id="PS51210">
    <property type="entry name" value="PLA2C"/>
    <property type="match status" value="1"/>
</dbReference>
<dbReference type="EC" id="3.1.1.5" evidence="3 11"/>
<dbReference type="GO" id="GO:0005829">
    <property type="term" value="C:cytosol"/>
    <property type="evidence" value="ECO:0007669"/>
    <property type="project" value="TreeGrafter"/>
</dbReference>
<evidence type="ECO:0000259" key="12">
    <source>
        <dbReference type="PROSITE" id="PS51210"/>
    </source>
</evidence>
<dbReference type="InterPro" id="IPR016035">
    <property type="entry name" value="Acyl_Trfase/lysoPLipase"/>
</dbReference>
<protein>
    <recommendedName>
        <fullName evidence="3 11">Lysophospholipase</fullName>
        <ecNumber evidence="3 11">3.1.1.5</ecNumber>
    </recommendedName>
</protein>
<accession>A0A9P3ETE8</accession>
<feature type="chain" id="PRO_5040541974" description="Lysophospholipase" evidence="11">
    <location>
        <begin position="21"/>
        <end position="161"/>
    </location>
</feature>
<dbReference type="RefSeq" id="XP_043155387.1">
    <property type="nucleotide sequence ID" value="XM_043299452.1"/>
</dbReference>
<feature type="domain" description="PLA2c" evidence="12">
    <location>
        <begin position="54"/>
        <end position="161"/>
    </location>
</feature>
<evidence type="ECO:0000256" key="10">
    <source>
        <dbReference type="PROSITE-ProRule" id="PRU00555"/>
    </source>
</evidence>
<evidence type="ECO:0000256" key="11">
    <source>
        <dbReference type="RuleBase" id="RU362103"/>
    </source>
</evidence>
<dbReference type="InterPro" id="IPR002642">
    <property type="entry name" value="LysoPLipase_cat_dom"/>
</dbReference>
<dbReference type="GO" id="GO:0005783">
    <property type="term" value="C:endoplasmic reticulum"/>
    <property type="evidence" value="ECO:0007669"/>
    <property type="project" value="TreeGrafter"/>
</dbReference>
<proteinExistence type="inferred from homology"/>
<dbReference type="GO" id="GO:0004623">
    <property type="term" value="F:phospholipase A2 activity"/>
    <property type="evidence" value="ECO:0007669"/>
    <property type="project" value="TreeGrafter"/>
</dbReference>
<keyword evidence="7 10" id="KW-0443">Lipid metabolism</keyword>
<evidence type="ECO:0000256" key="6">
    <source>
        <dbReference type="ARBA" id="ARBA00022963"/>
    </source>
</evidence>
<dbReference type="AlphaFoldDB" id="A0A9P3ETE8"/>
<comment type="caution">
    <text evidence="13">The sequence shown here is derived from an EMBL/GenBank/DDBJ whole genome shotgun (WGS) entry which is preliminary data.</text>
</comment>
<dbReference type="PANTHER" id="PTHR10728:SF33">
    <property type="entry name" value="LYSOPHOSPHOLIPASE 1-RELATED"/>
    <property type="match status" value="1"/>
</dbReference>
<feature type="signal peptide" evidence="11">
    <location>
        <begin position="1"/>
        <end position="20"/>
    </location>
</feature>
<comment type="catalytic activity">
    <reaction evidence="9 11">
        <text>a 1-acyl-sn-glycero-3-phosphocholine + H2O = sn-glycerol 3-phosphocholine + a fatty acid + H(+)</text>
        <dbReference type="Rhea" id="RHEA:15177"/>
        <dbReference type="ChEBI" id="CHEBI:15377"/>
        <dbReference type="ChEBI" id="CHEBI:15378"/>
        <dbReference type="ChEBI" id="CHEBI:16870"/>
        <dbReference type="ChEBI" id="CHEBI:28868"/>
        <dbReference type="ChEBI" id="CHEBI:58168"/>
        <dbReference type="EC" id="3.1.1.5"/>
    </reaction>
</comment>
<comment type="function">
    <text evidence="1">Catalyzes the release of fatty acids from lysophospholipids.</text>
</comment>
<keyword evidence="8" id="KW-0325">Glycoprotein</keyword>
<reference evidence="13 14" key="1">
    <citation type="submission" date="2018-10" db="EMBL/GenBank/DDBJ databases">
        <title>Pan-genome distribution and transcriptional activeness of fungal secondary metabolism genes in Aspergillus section Fumigati.</title>
        <authorList>
            <person name="Takahashi H."/>
            <person name="Umemura M."/>
            <person name="Ninomiya A."/>
            <person name="Kusuya Y."/>
            <person name="Urayama S."/>
            <person name="Shimizu M."/>
            <person name="Watanabe A."/>
            <person name="Kamei K."/>
            <person name="Yaguchi T."/>
            <person name="Hagiwara D."/>
        </authorList>
    </citation>
    <scope>NUCLEOTIDE SEQUENCE [LARGE SCALE GENOMIC DNA]</scope>
    <source>
        <strain evidence="13 14">IFM 55266</strain>
    </source>
</reference>
<evidence type="ECO:0000256" key="1">
    <source>
        <dbReference type="ARBA" id="ARBA00002169"/>
    </source>
</evidence>
<keyword evidence="6 10" id="KW-0442">Lipid degradation</keyword>
<dbReference type="GeneID" id="67002101"/>
<dbReference type="GO" id="GO:0046475">
    <property type="term" value="P:glycerophospholipid catabolic process"/>
    <property type="evidence" value="ECO:0007669"/>
    <property type="project" value="TreeGrafter"/>
</dbReference>
<comment type="similarity">
    <text evidence="2 11">Belongs to the lysophospholipase family.</text>
</comment>
<evidence type="ECO:0000256" key="8">
    <source>
        <dbReference type="ARBA" id="ARBA00023180"/>
    </source>
</evidence>
<dbReference type="SUPFAM" id="SSF52151">
    <property type="entry name" value="FabD/lysophospholipase-like"/>
    <property type="match status" value="1"/>
</dbReference>
<evidence type="ECO:0000256" key="9">
    <source>
        <dbReference type="ARBA" id="ARBA00049531"/>
    </source>
</evidence>
<dbReference type="GO" id="GO:0004622">
    <property type="term" value="F:phosphatidylcholine lysophospholipase activity"/>
    <property type="evidence" value="ECO:0007669"/>
    <property type="project" value="UniProtKB-EC"/>
</dbReference>
<evidence type="ECO:0000256" key="7">
    <source>
        <dbReference type="ARBA" id="ARBA00023098"/>
    </source>
</evidence>
<gene>
    <name evidence="13" type="ORF">Asppvi_003489</name>
</gene>
<evidence type="ECO:0000256" key="2">
    <source>
        <dbReference type="ARBA" id="ARBA00008780"/>
    </source>
</evidence>
<dbReference type="Pfam" id="PF01735">
    <property type="entry name" value="PLA2_B"/>
    <property type="match status" value="1"/>
</dbReference>
<keyword evidence="5 10" id="KW-0378">Hydrolase</keyword>
<evidence type="ECO:0000256" key="3">
    <source>
        <dbReference type="ARBA" id="ARBA00013274"/>
    </source>
</evidence>
<dbReference type="EMBL" id="BHVY01000002">
    <property type="protein sequence ID" value="GIJ84640.1"/>
    <property type="molecule type" value="Genomic_DNA"/>
</dbReference>